<evidence type="ECO:0000256" key="14">
    <source>
        <dbReference type="ARBA" id="ARBA00023136"/>
    </source>
</evidence>
<accession>S4R9X9</accession>
<comment type="subcellular location">
    <subcellularLocation>
        <location evidence="2">Mitochondrion inner membrane</location>
        <topology evidence="2">Single-pass membrane protein</topology>
    </subcellularLocation>
</comment>
<evidence type="ECO:0000256" key="1">
    <source>
        <dbReference type="ARBA" id="ARBA00003195"/>
    </source>
</evidence>
<evidence type="ECO:0000256" key="2">
    <source>
        <dbReference type="ARBA" id="ARBA00004434"/>
    </source>
</evidence>
<evidence type="ECO:0000313" key="18">
    <source>
        <dbReference type="Ensembl" id="ENSPMAP00000002010.1"/>
    </source>
</evidence>
<sequence>ASSSLFSAAAATASSSSAASATSPLRCLLGRVPAELTVCVVRVSGHVRYSSGSSKRLFFIEPTKYFDNRFLNLTIFYLALTGVPAAIIITYINVFVGEAKLAEIPEGYIPENYEYHKCKLEHWETKVVEHGDISEYEILLSKVFLKTAGPKLKGAIEAKARRLMRDRGDGPWSVMPVQDPTVIIRHHKATPDD</sequence>
<dbReference type="OMA" id="HHHMTIK"/>
<evidence type="ECO:0000256" key="17">
    <source>
        <dbReference type="SAM" id="Phobius"/>
    </source>
</evidence>
<comment type="similarity">
    <text evidence="3">Belongs to the complex I NDUFB5 subunit family.</text>
</comment>
<evidence type="ECO:0000256" key="16">
    <source>
        <dbReference type="ARBA" id="ARBA00032550"/>
    </source>
</evidence>
<evidence type="ECO:0000256" key="5">
    <source>
        <dbReference type="ARBA" id="ARBA00015175"/>
    </source>
</evidence>
<keyword evidence="14 17" id="KW-0472">Membrane</keyword>
<dbReference type="Pfam" id="PF09781">
    <property type="entry name" value="NDUF_B5"/>
    <property type="match status" value="1"/>
</dbReference>
<evidence type="ECO:0000256" key="7">
    <source>
        <dbReference type="ARBA" id="ARBA00022660"/>
    </source>
</evidence>
<dbReference type="Ensembl" id="ENSPMAT00000002020.1">
    <property type="protein sequence ID" value="ENSPMAP00000002010.1"/>
    <property type="gene ID" value="ENSPMAG00000001824.1"/>
</dbReference>
<evidence type="ECO:0000256" key="12">
    <source>
        <dbReference type="ARBA" id="ARBA00022989"/>
    </source>
</evidence>
<keyword evidence="10" id="KW-0809">Transit peptide</keyword>
<evidence type="ECO:0000256" key="4">
    <source>
        <dbReference type="ARBA" id="ARBA00011533"/>
    </source>
</evidence>
<evidence type="ECO:0000256" key="9">
    <source>
        <dbReference type="ARBA" id="ARBA00022792"/>
    </source>
</evidence>
<keyword evidence="7" id="KW-0679">Respiratory chain</keyword>
<keyword evidence="11" id="KW-0249">Electron transport</keyword>
<dbReference type="PANTHER" id="PTHR13178:SF0">
    <property type="entry name" value="NADH DEHYDROGENASE [UBIQUINONE] 1 BETA SUBCOMPLEX SUBUNIT 5, MITOCHONDRIAL"/>
    <property type="match status" value="1"/>
</dbReference>
<feature type="transmembrane region" description="Helical" evidence="17">
    <location>
        <begin position="75"/>
        <end position="96"/>
    </location>
</feature>
<reference evidence="18" key="1">
    <citation type="submission" date="2025-08" db="UniProtKB">
        <authorList>
            <consortium name="Ensembl"/>
        </authorList>
    </citation>
    <scope>IDENTIFICATION</scope>
</reference>
<dbReference type="InterPro" id="IPR019173">
    <property type="entry name" value="NADH_UbQ_OxRdtase_B5_su"/>
</dbReference>
<keyword evidence="12 17" id="KW-1133">Transmembrane helix</keyword>
<proteinExistence type="inferred from homology"/>
<reference evidence="18" key="2">
    <citation type="submission" date="2025-09" db="UniProtKB">
        <authorList>
            <consortium name="Ensembl"/>
        </authorList>
    </citation>
    <scope>IDENTIFICATION</scope>
</reference>
<keyword evidence="6" id="KW-0813">Transport</keyword>
<protein>
    <recommendedName>
        <fullName evidence="5">NADH dehydrogenase [ubiquinone] 1 beta subcomplex subunit 5, mitochondrial</fullName>
    </recommendedName>
    <alternativeName>
        <fullName evidence="16">Complex I-SGDH</fullName>
    </alternativeName>
    <alternativeName>
        <fullName evidence="15">NADH-ubiquinone oxidoreductase SGDH subunit</fullName>
    </alternativeName>
</protein>
<keyword evidence="13" id="KW-0496">Mitochondrion</keyword>
<evidence type="ECO:0000256" key="11">
    <source>
        <dbReference type="ARBA" id="ARBA00022982"/>
    </source>
</evidence>
<evidence type="ECO:0000256" key="13">
    <source>
        <dbReference type="ARBA" id="ARBA00023128"/>
    </source>
</evidence>
<name>S4R9X9_PETMA</name>
<dbReference type="HOGENOM" id="CLU_100260_2_0_1"/>
<keyword evidence="8 17" id="KW-0812">Transmembrane</keyword>
<dbReference type="GO" id="GO:0005743">
    <property type="term" value="C:mitochondrial inner membrane"/>
    <property type="evidence" value="ECO:0007669"/>
    <property type="project" value="UniProtKB-SubCell"/>
</dbReference>
<organism evidence="18">
    <name type="scientific">Petromyzon marinus</name>
    <name type="common">Sea lamprey</name>
    <dbReference type="NCBI Taxonomy" id="7757"/>
    <lineage>
        <taxon>Eukaryota</taxon>
        <taxon>Metazoa</taxon>
        <taxon>Chordata</taxon>
        <taxon>Craniata</taxon>
        <taxon>Vertebrata</taxon>
        <taxon>Cyclostomata</taxon>
        <taxon>Hyperoartia</taxon>
        <taxon>Petromyzontiformes</taxon>
        <taxon>Petromyzontidae</taxon>
        <taxon>Petromyzon</taxon>
    </lineage>
</organism>
<evidence type="ECO:0000256" key="6">
    <source>
        <dbReference type="ARBA" id="ARBA00022448"/>
    </source>
</evidence>
<dbReference type="AlphaFoldDB" id="S4R9X9"/>
<dbReference type="PANTHER" id="PTHR13178">
    <property type="entry name" value="NADH-UBIQUINONE OXIDOREDUCTASE SGDH SUBUNIT"/>
    <property type="match status" value="1"/>
</dbReference>
<evidence type="ECO:0000256" key="8">
    <source>
        <dbReference type="ARBA" id="ARBA00022692"/>
    </source>
</evidence>
<evidence type="ECO:0000256" key="10">
    <source>
        <dbReference type="ARBA" id="ARBA00022946"/>
    </source>
</evidence>
<evidence type="ECO:0000256" key="3">
    <source>
        <dbReference type="ARBA" id="ARBA00007152"/>
    </source>
</evidence>
<comment type="function">
    <text evidence="1">Accessory subunit of the mitochondrial membrane respiratory chain NADH dehydrogenase (Complex I), that is believed not to be involved in catalysis. Complex I functions in the transfer of electrons from NADH to the respiratory chain. The immediate electron acceptor for the enzyme is believed to be ubiquinone.</text>
</comment>
<dbReference type="GeneTree" id="ENSGT00390000009980"/>
<evidence type="ECO:0000256" key="15">
    <source>
        <dbReference type="ARBA" id="ARBA00032395"/>
    </source>
</evidence>
<dbReference type="STRING" id="7757.ENSPMAP00000002010"/>
<keyword evidence="9" id="KW-0999">Mitochondrion inner membrane</keyword>
<comment type="subunit">
    <text evidence="4">Complex I is composed of 45 different subunits.</text>
</comment>